<evidence type="ECO:0000256" key="1">
    <source>
        <dbReference type="ARBA" id="ARBA00022603"/>
    </source>
</evidence>
<dbReference type="Gene3D" id="1.10.10.10">
    <property type="entry name" value="Winged helix-like DNA-binding domain superfamily/Winged helix DNA-binding domain"/>
    <property type="match status" value="1"/>
</dbReference>
<accession>A0A9W9M5Y6</accession>
<dbReference type="Gene3D" id="3.40.50.150">
    <property type="entry name" value="Vaccinia Virus protein VP39"/>
    <property type="match status" value="1"/>
</dbReference>
<dbReference type="PROSITE" id="PS51683">
    <property type="entry name" value="SAM_OMT_II"/>
    <property type="match status" value="1"/>
</dbReference>
<sequence length="420" mass="46614">MEAERKSIMTLKMEVVEQAGHIQTLVASLLEEWEGSTSSEPPFDTSRWNLLSTQLQTVAERLITLTASPRSFIRTLQVRHYDLVAYQIALEFDLFTAIPIGQTATISVIAERAGVDPDRVGRALRLLGVHGVFCEIEEDCFGHTQVSELIAQDEAIRSALAIQIDEMFKAASSTADAIRESPLEQNKDISPFSVRFGTPIYDFYQQNPDKANRFGLGMKGASDLERDALLSLRDAYPWSKFAGGTIVDVGGGMGHVSIFLAESFPSLSFVVQDIFPPSPTMTEGNKLATNVEFCRHDFFQPQPITPNARAYLLKHALHNQSDADCVRILSALVPALEQAGSQTTPLLINEGVLPEFGQEIPRDQHLTLRRGDMCMMVTLGAKERTSRQFQALLSAADSRFQIRNIYGDKVTKLIEVYLSE</sequence>
<evidence type="ECO:0000313" key="6">
    <source>
        <dbReference type="Proteomes" id="UP001150879"/>
    </source>
</evidence>
<dbReference type="Proteomes" id="UP001150879">
    <property type="component" value="Unassembled WGS sequence"/>
</dbReference>
<reference evidence="5" key="2">
    <citation type="journal article" date="2023" name="IMA Fungus">
        <title>Comparative genomic study of the Penicillium genus elucidates a diverse pangenome and 15 lateral gene transfer events.</title>
        <authorList>
            <person name="Petersen C."/>
            <person name="Sorensen T."/>
            <person name="Nielsen M.R."/>
            <person name="Sondergaard T.E."/>
            <person name="Sorensen J.L."/>
            <person name="Fitzpatrick D.A."/>
            <person name="Frisvad J.C."/>
            <person name="Nielsen K.L."/>
        </authorList>
    </citation>
    <scope>NUCLEOTIDE SEQUENCE</scope>
    <source>
        <strain evidence="5">IBT 16849</strain>
    </source>
</reference>
<dbReference type="PANTHER" id="PTHR43712">
    <property type="entry name" value="PUTATIVE (AFU_ORTHOLOGUE AFUA_4G14580)-RELATED"/>
    <property type="match status" value="1"/>
</dbReference>
<evidence type="ECO:0000256" key="2">
    <source>
        <dbReference type="ARBA" id="ARBA00022679"/>
    </source>
</evidence>
<evidence type="ECO:0000313" key="5">
    <source>
        <dbReference type="EMBL" id="KAJ5190088.1"/>
    </source>
</evidence>
<dbReference type="EMBL" id="JAPQKP010000005">
    <property type="protein sequence ID" value="KAJ5190088.1"/>
    <property type="molecule type" value="Genomic_DNA"/>
</dbReference>
<dbReference type="SUPFAM" id="SSF46785">
    <property type="entry name" value="Winged helix' DNA-binding domain"/>
    <property type="match status" value="1"/>
</dbReference>
<evidence type="ECO:0000259" key="4">
    <source>
        <dbReference type="Pfam" id="PF00891"/>
    </source>
</evidence>
<keyword evidence="1" id="KW-0489">Methyltransferase</keyword>
<name>A0A9W9M5Y6_9EURO</name>
<dbReference type="SUPFAM" id="SSF53335">
    <property type="entry name" value="S-adenosyl-L-methionine-dependent methyltransferases"/>
    <property type="match status" value="1"/>
</dbReference>
<keyword evidence="6" id="KW-1185">Reference proteome</keyword>
<dbReference type="GO" id="GO:0032259">
    <property type="term" value="P:methylation"/>
    <property type="evidence" value="ECO:0007669"/>
    <property type="project" value="UniProtKB-KW"/>
</dbReference>
<reference evidence="5" key="1">
    <citation type="submission" date="2022-11" db="EMBL/GenBank/DDBJ databases">
        <authorList>
            <person name="Petersen C."/>
        </authorList>
    </citation>
    <scope>NUCLEOTIDE SEQUENCE</scope>
    <source>
        <strain evidence="5">IBT 16849</strain>
    </source>
</reference>
<keyword evidence="2" id="KW-0808">Transferase</keyword>
<dbReference type="InterPro" id="IPR001077">
    <property type="entry name" value="COMT_C"/>
</dbReference>
<dbReference type="GO" id="GO:0044550">
    <property type="term" value="P:secondary metabolite biosynthetic process"/>
    <property type="evidence" value="ECO:0007669"/>
    <property type="project" value="UniProtKB-ARBA"/>
</dbReference>
<protein>
    <recommendedName>
        <fullName evidence="4">O-methyltransferase C-terminal domain-containing protein</fullName>
    </recommendedName>
</protein>
<comment type="caution">
    <text evidence="5">The sequence shown here is derived from an EMBL/GenBank/DDBJ whole genome shotgun (WGS) entry which is preliminary data.</text>
</comment>
<keyword evidence="3" id="KW-0949">S-adenosyl-L-methionine</keyword>
<dbReference type="InterPro" id="IPR036390">
    <property type="entry name" value="WH_DNA-bd_sf"/>
</dbReference>
<gene>
    <name evidence="5" type="ORF">N7472_009102</name>
</gene>
<organism evidence="5 6">
    <name type="scientific">Penicillium cf. griseofulvum</name>
    <dbReference type="NCBI Taxonomy" id="2972120"/>
    <lineage>
        <taxon>Eukaryota</taxon>
        <taxon>Fungi</taxon>
        <taxon>Dikarya</taxon>
        <taxon>Ascomycota</taxon>
        <taxon>Pezizomycotina</taxon>
        <taxon>Eurotiomycetes</taxon>
        <taxon>Eurotiomycetidae</taxon>
        <taxon>Eurotiales</taxon>
        <taxon>Aspergillaceae</taxon>
        <taxon>Penicillium</taxon>
    </lineage>
</organism>
<feature type="domain" description="O-methyltransferase C-terminal" evidence="4">
    <location>
        <begin position="184"/>
        <end position="396"/>
    </location>
</feature>
<dbReference type="PANTHER" id="PTHR43712:SF12">
    <property type="entry name" value="STERIGMATOCYSTIN 8-O-METHYLTRANSFERASE"/>
    <property type="match status" value="1"/>
</dbReference>
<dbReference type="InterPro" id="IPR016461">
    <property type="entry name" value="COMT-like"/>
</dbReference>
<dbReference type="InterPro" id="IPR029063">
    <property type="entry name" value="SAM-dependent_MTases_sf"/>
</dbReference>
<dbReference type="AlphaFoldDB" id="A0A9W9M5Y6"/>
<dbReference type="Pfam" id="PF00891">
    <property type="entry name" value="Methyltransf_2"/>
    <property type="match status" value="1"/>
</dbReference>
<dbReference type="InterPro" id="IPR036388">
    <property type="entry name" value="WH-like_DNA-bd_sf"/>
</dbReference>
<evidence type="ECO:0000256" key="3">
    <source>
        <dbReference type="ARBA" id="ARBA00022691"/>
    </source>
</evidence>
<proteinExistence type="predicted"/>
<dbReference type="GO" id="GO:0008171">
    <property type="term" value="F:O-methyltransferase activity"/>
    <property type="evidence" value="ECO:0007669"/>
    <property type="project" value="InterPro"/>
</dbReference>